<dbReference type="Pfam" id="PF03725">
    <property type="entry name" value="RNase_PH_C"/>
    <property type="match status" value="1"/>
</dbReference>
<dbReference type="EC" id="2.7.7.8" evidence="2"/>
<evidence type="ECO:0000256" key="7">
    <source>
        <dbReference type="PROSITE-ProRule" id="PRU00117"/>
    </source>
</evidence>
<protein>
    <recommendedName>
        <fullName evidence="2">polyribonucleotide nucleotidyltransferase</fullName>
        <ecNumber evidence="2">2.7.7.8</ecNumber>
    </recommendedName>
    <alternativeName>
        <fullName evidence="6">Polynucleotide phosphorylase 1</fullName>
    </alternativeName>
</protein>
<dbReference type="PROSITE" id="PS50084">
    <property type="entry name" value="KH_TYPE_1"/>
    <property type="match status" value="1"/>
</dbReference>
<keyword evidence="5 7" id="KW-0694">RNA-binding</keyword>
<keyword evidence="4" id="KW-0548">Nucleotidyltransferase</keyword>
<accession>A0A553P3A9</accession>
<dbReference type="GO" id="GO:0003723">
    <property type="term" value="F:RNA binding"/>
    <property type="evidence" value="ECO:0007669"/>
    <property type="project" value="UniProtKB-UniRule"/>
</dbReference>
<dbReference type="Gene3D" id="2.40.50.140">
    <property type="entry name" value="Nucleic acid-binding proteins"/>
    <property type="match status" value="1"/>
</dbReference>
<evidence type="ECO:0000313" key="9">
    <source>
        <dbReference type="EMBL" id="TRY72171.1"/>
    </source>
</evidence>
<dbReference type="SUPFAM" id="SSF55666">
    <property type="entry name" value="Ribonuclease PH domain 2-like"/>
    <property type="match status" value="2"/>
</dbReference>
<dbReference type="CDD" id="cd09033">
    <property type="entry name" value="KH-I_PNPT1"/>
    <property type="match status" value="1"/>
</dbReference>
<feature type="domain" description="S1 motif" evidence="8">
    <location>
        <begin position="665"/>
        <end position="736"/>
    </location>
</feature>
<dbReference type="CDD" id="cd11364">
    <property type="entry name" value="RNase_PH_PNPase_2"/>
    <property type="match status" value="1"/>
</dbReference>
<evidence type="ECO:0000256" key="5">
    <source>
        <dbReference type="ARBA" id="ARBA00022884"/>
    </source>
</evidence>
<dbReference type="NCBIfam" id="NF008805">
    <property type="entry name" value="PRK11824.1"/>
    <property type="match status" value="1"/>
</dbReference>
<evidence type="ECO:0000256" key="3">
    <source>
        <dbReference type="ARBA" id="ARBA00022679"/>
    </source>
</evidence>
<dbReference type="Pfam" id="PF01138">
    <property type="entry name" value="RNase_PH"/>
    <property type="match status" value="2"/>
</dbReference>
<dbReference type="NCBIfam" id="TIGR03591">
    <property type="entry name" value="polynuc_phos"/>
    <property type="match status" value="1"/>
</dbReference>
<dbReference type="PANTHER" id="PTHR11252">
    <property type="entry name" value="POLYRIBONUCLEOTIDE NUCLEOTIDYLTRANSFERASE"/>
    <property type="match status" value="1"/>
</dbReference>
<dbReference type="SMART" id="SM00322">
    <property type="entry name" value="KH"/>
    <property type="match status" value="1"/>
</dbReference>
<comment type="caution">
    <text evidence="9">The sequence shown here is derived from an EMBL/GenBank/DDBJ whole genome shotgun (WGS) entry which is preliminary data.</text>
</comment>
<dbReference type="Pfam" id="PF00013">
    <property type="entry name" value="KH_1"/>
    <property type="match status" value="1"/>
</dbReference>
<dbReference type="InterPro" id="IPR004088">
    <property type="entry name" value="KH_dom_type_1"/>
</dbReference>
<dbReference type="GO" id="GO:0000965">
    <property type="term" value="P:mitochondrial RNA 3'-end processing"/>
    <property type="evidence" value="ECO:0007669"/>
    <property type="project" value="TreeGrafter"/>
</dbReference>
<organism evidence="9 10">
    <name type="scientific">Tigriopus californicus</name>
    <name type="common">Marine copepod</name>
    <dbReference type="NCBI Taxonomy" id="6832"/>
    <lineage>
        <taxon>Eukaryota</taxon>
        <taxon>Metazoa</taxon>
        <taxon>Ecdysozoa</taxon>
        <taxon>Arthropoda</taxon>
        <taxon>Crustacea</taxon>
        <taxon>Multicrustacea</taxon>
        <taxon>Hexanauplia</taxon>
        <taxon>Copepoda</taxon>
        <taxon>Harpacticoida</taxon>
        <taxon>Harpacticidae</taxon>
        <taxon>Tigriopus</taxon>
    </lineage>
</organism>
<dbReference type="FunFam" id="3.30.1370.10:FF:000001">
    <property type="entry name" value="Polyribonucleotide nucleotidyltransferase"/>
    <property type="match status" value="1"/>
</dbReference>
<dbReference type="AlphaFoldDB" id="A0A553P3A9"/>
<dbReference type="InterPro" id="IPR012340">
    <property type="entry name" value="NA-bd_OB-fold"/>
</dbReference>
<dbReference type="PROSITE" id="PS50126">
    <property type="entry name" value="S1"/>
    <property type="match status" value="1"/>
</dbReference>
<dbReference type="OrthoDB" id="437922at2759"/>
<dbReference type="Gene3D" id="3.30.230.70">
    <property type="entry name" value="GHMP Kinase, N-terminal domain"/>
    <property type="match status" value="2"/>
</dbReference>
<dbReference type="SUPFAM" id="SSF46915">
    <property type="entry name" value="Polynucleotide phosphorylase/guanosine pentaphosphate synthase (PNPase/GPSI), domain 3"/>
    <property type="match status" value="1"/>
</dbReference>
<dbReference type="InterPro" id="IPR003029">
    <property type="entry name" value="S1_domain"/>
</dbReference>
<dbReference type="InterPro" id="IPR020568">
    <property type="entry name" value="Ribosomal_Su5_D2-typ_SF"/>
</dbReference>
<dbReference type="PANTHER" id="PTHR11252:SF0">
    <property type="entry name" value="POLYRIBONUCLEOTIDE NUCLEOTIDYLTRANSFERASE 1, MITOCHONDRIAL"/>
    <property type="match status" value="1"/>
</dbReference>
<proteinExistence type="inferred from homology"/>
<dbReference type="Gene3D" id="3.30.1370.10">
    <property type="entry name" value="K Homology domain, type 1"/>
    <property type="match status" value="1"/>
</dbReference>
<dbReference type="InterPro" id="IPR027408">
    <property type="entry name" value="PNPase/RNase_PH_dom_sf"/>
</dbReference>
<dbReference type="OMA" id="RFMFHYN"/>
<dbReference type="Proteomes" id="UP000318571">
    <property type="component" value="Chromosome 7"/>
</dbReference>
<dbReference type="GO" id="GO:0000175">
    <property type="term" value="F:3'-5'-RNA exonuclease activity"/>
    <property type="evidence" value="ECO:0007669"/>
    <property type="project" value="TreeGrafter"/>
</dbReference>
<dbReference type="GO" id="GO:0005829">
    <property type="term" value="C:cytosol"/>
    <property type="evidence" value="ECO:0007669"/>
    <property type="project" value="TreeGrafter"/>
</dbReference>
<dbReference type="SUPFAM" id="SSF50249">
    <property type="entry name" value="Nucleic acid-binding proteins"/>
    <property type="match status" value="1"/>
</dbReference>
<dbReference type="GO" id="GO:0004654">
    <property type="term" value="F:polyribonucleotide nucleotidyltransferase activity"/>
    <property type="evidence" value="ECO:0007669"/>
    <property type="project" value="UniProtKB-EC"/>
</dbReference>
<evidence type="ECO:0000313" key="10">
    <source>
        <dbReference type="Proteomes" id="UP000318571"/>
    </source>
</evidence>
<dbReference type="InterPro" id="IPR012162">
    <property type="entry name" value="PNPase"/>
</dbReference>
<sequence length="760" mass="82440">MLGRAWTHCGELRLLAGLTNRRGLSTRTSEMVIPLAQGPPLILSCGQLAKMADGSAVMRQGDTSVLTTAVCPEGSATADLQFASFVPLTVNYKQKFAAAGRIPTNFLRREMGVSEKEILTARMIDRSIRPLFPSGFGQETQLVCNLLAVDGVHDPAVVAINAASAALAASNIPWHGPVGAVRVGWVDGVLVLNPTRKTLARSQLNLIVSGNARGEVIMLEAEAQAVDRALVLDAIHLGAESAGLIARSVADNTRDVVKRACHFRSELPADVIMDMRTLCYEPLKAANLDLSHDKQSRGVATFAIRDRAVAQLREKYPMHDTSLFHACYTQLYGDLIKDLLFDRQTRVDGRAWDQIRPIVCERDLHKPLHGSALFQRGQTQVLCTVALDSPESALKADSLSVMTGGMKEKNFFVHYEFPPYATNEIGLSTVGRRELGHGALAEKGLRAVIPSNYPFTIRLTSEVLESNGSSSMASICGGSLALLDAGVPLTQSVAGVALGLVTEYDNDEIKRHQVLVDILGLEDYLGDMDFKMAGTKDGGITALQADIKIPGLPLHIVDDAVGKGVKAIGRILDIMSTCIKEPRTDKTNLPVTEVLTIPAHKRTSFIGPGGRNLKKMQTEIGVQISQGNDESSWTIFAPNAESLAEAHEMIEQLMTDDYAPEYEFGAIITVKVLEIKERGANVELHPNLSPVFIPLTQLAAQKLQHTNALDLKVGEELQVKYYGHDPVTGSVRLSRKALLLANASAVRRLQKSARHSEKVI</sequence>
<dbReference type="STRING" id="6832.A0A553P3A9"/>
<dbReference type="InterPro" id="IPR004087">
    <property type="entry name" value="KH_dom"/>
</dbReference>
<name>A0A553P3A9_TIGCA</name>
<dbReference type="InterPro" id="IPR036612">
    <property type="entry name" value="KH_dom_type_1_sf"/>
</dbReference>
<dbReference type="EMBL" id="VCGU01000008">
    <property type="protein sequence ID" value="TRY72171.1"/>
    <property type="molecule type" value="Genomic_DNA"/>
</dbReference>
<evidence type="ECO:0000256" key="2">
    <source>
        <dbReference type="ARBA" id="ARBA00012416"/>
    </source>
</evidence>
<dbReference type="FunFam" id="3.30.230.70:FF:000001">
    <property type="entry name" value="Polyribonucleotide nucleotidyltransferase"/>
    <property type="match status" value="1"/>
</dbReference>
<dbReference type="InterPro" id="IPR015847">
    <property type="entry name" value="ExoRNase_PH_dom2"/>
</dbReference>
<reference evidence="9 10" key="1">
    <citation type="journal article" date="2018" name="Nat. Ecol. Evol.">
        <title>Genomic signatures of mitonuclear coevolution across populations of Tigriopus californicus.</title>
        <authorList>
            <person name="Barreto F.S."/>
            <person name="Watson E.T."/>
            <person name="Lima T.G."/>
            <person name="Willett C.S."/>
            <person name="Edmands S."/>
            <person name="Li W."/>
            <person name="Burton R.S."/>
        </authorList>
    </citation>
    <scope>NUCLEOTIDE SEQUENCE [LARGE SCALE GENOMIC DNA]</scope>
    <source>
        <strain evidence="9 10">San Diego</strain>
    </source>
</reference>
<evidence type="ECO:0000256" key="1">
    <source>
        <dbReference type="ARBA" id="ARBA00007404"/>
    </source>
</evidence>
<dbReference type="SUPFAM" id="SSF54211">
    <property type="entry name" value="Ribosomal protein S5 domain 2-like"/>
    <property type="match status" value="2"/>
</dbReference>
<comment type="similarity">
    <text evidence="1">Belongs to the polyribonucleotide nucleotidyltransferase family.</text>
</comment>
<dbReference type="InterPro" id="IPR036345">
    <property type="entry name" value="ExoRNase_PH_dom2_sf"/>
</dbReference>
<dbReference type="SUPFAM" id="SSF54791">
    <property type="entry name" value="Eukaryotic type KH-domain (KH-domain type I)"/>
    <property type="match status" value="1"/>
</dbReference>
<keyword evidence="3" id="KW-0808">Transferase</keyword>
<dbReference type="GO" id="GO:0000958">
    <property type="term" value="P:mitochondrial mRNA catabolic process"/>
    <property type="evidence" value="ECO:0007669"/>
    <property type="project" value="TreeGrafter"/>
</dbReference>
<dbReference type="GO" id="GO:0005739">
    <property type="term" value="C:mitochondrion"/>
    <property type="evidence" value="ECO:0007669"/>
    <property type="project" value="TreeGrafter"/>
</dbReference>
<gene>
    <name evidence="9" type="ORF">TCAL_08455</name>
</gene>
<dbReference type="InterPro" id="IPR036456">
    <property type="entry name" value="PNPase_PH_RNA-bd_sf"/>
</dbReference>
<keyword evidence="10" id="KW-1185">Reference proteome</keyword>
<dbReference type="InterPro" id="IPR001247">
    <property type="entry name" value="ExoRNase_PH_dom1"/>
</dbReference>
<evidence type="ECO:0000256" key="6">
    <source>
        <dbReference type="ARBA" id="ARBA00031451"/>
    </source>
</evidence>
<evidence type="ECO:0000259" key="8">
    <source>
        <dbReference type="PROSITE" id="PS50126"/>
    </source>
</evidence>
<evidence type="ECO:0000256" key="4">
    <source>
        <dbReference type="ARBA" id="ARBA00022695"/>
    </source>
</evidence>